<feature type="region of interest" description="Disordered" evidence="7">
    <location>
        <begin position="1"/>
        <end position="20"/>
    </location>
</feature>
<dbReference type="InterPro" id="IPR036869">
    <property type="entry name" value="J_dom_sf"/>
</dbReference>
<evidence type="ECO:0000259" key="9">
    <source>
        <dbReference type="PROSITE" id="PS51074"/>
    </source>
</evidence>
<comment type="similarity">
    <text evidence="2">Belongs to the DPH4 family.</text>
</comment>
<dbReference type="InterPro" id="IPR036671">
    <property type="entry name" value="DPH_MB_sf"/>
</dbReference>
<keyword evidence="11" id="KW-1185">Reference proteome</keyword>
<evidence type="ECO:0000313" key="11">
    <source>
        <dbReference type="Proteomes" id="UP000030669"/>
    </source>
</evidence>
<dbReference type="InterPro" id="IPR001623">
    <property type="entry name" value="DnaJ_domain"/>
</dbReference>
<proteinExistence type="inferred from homology"/>
<organism evidence="10 11">
    <name type="scientific">Gloeophyllum trabeum (strain ATCC 11539 / FP-39264 / Madison 617)</name>
    <name type="common">Brown rot fungus</name>
    <dbReference type="NCBI Taxonomy" id="670483"/>
    <lineage>
        <taxon>Eukaryota</taxon>
        <taxon>Fungi</taxon>
        <taxon>Dikarya</taxon>
        <taxon>Basidiomycota</taxon>
        <taxon>Agaricomycotina</taxon>
        <taxon>Agaricomycetes</taxon>
        <taxon>Gloeophyllales</taxon>
        <taxon>Gloeophyllaceae</taxon>
        <taxon>Gloeophyllum</taxon>
    </lineage>
</organism>
<dbReference type="SMART" id="SM00271">
    <property type="entry name" value="DnaJ"/>
    <property type="match status" value="1"/>
</dbReference>
<dbReference type="PROSITE" id="PS51074">
    <property type="entry name" value="DPH_MB"/>
    <property type="match status" value="1"/>
</dbReference>
<evidence type="ECO:0000313" key="10">
    <source>
        <dbReference type="EMBL" id="EPQ59994.1"/>
    </source>
</evidence>
<dbReference type="Gene3D" id="1.10.287.110">
    <property type="entry name" value="DnaJ domain"/>
    <property type="match status" value="1"/>
</dbReference>
<dbReference type="RefSeq" id="XP_007860494.1">
    <property type="nucleotide sequence ID" value="XM_007862303.1"/>
</dbReference>
<dbReference type="GO" id="GO:0001671">
    <property type="term" value="F:ATPase activator activity"/>
    <property type="evidence" value="ECO:0007669"/>
    <property type="project" value="TreeGrafter"/>
</dbReference>
<evidence type="ECO:0000256" key="6">
    <source>
        <dbReference type="ARBA" id="ARBA00023004"/>
    </source>
</evidence>
<dbReference type="PANTHER" id="PTHR45255:SF1">
    <property type="entry name" value="DNAJ HOMOLOG SUBFAMILY C MEMBER 24"/>
    <property type="match status" value="1"/>
</dbReference>
<evidence type="ECO:0000256" key="5">
    <source>
        <dbReference type="ARBA" id="ARBA00022833"/>
    </source>
</evidence>
<dbReference type="InterPro" id="IPR007872">
    <property type="entry name" value="DPH_MB_dom"/>
</dbReference>
<dbReference type="AlphaFoldDB" id="S7S2L5"/>
<dbReference type="PRINTS" id="PR00625">
    <property type="entry name" value="JDOMAIN"/>
</dbReference>
<dbReference type="KEGG" id="gtr:GLOTRDRAFT_112804"/>
<dbReference type="OrthoDB" id="445556at2759"/>
<evidence type="ECO:0000256" key="7">
    <source>
        <dbReference type="SAM" id="MobiDB-lite"/>
    </source>
</evidence>
<evidence type="ECO:0000256" key="3">
    <source>
        <dbReference type="ARBA" id="ARBA00021797"/>
    </source>
</evidence>
<gene>
    <name evidence="10" type="ORF">GLOTRDRAFT_112804</name>
</gene>
<dbReference type="GeneID" id="19299617"/>
<dbReference type="eggNOG" id="KOG0715">
    <property type="taxonomic scope" value="Eukaryota"/>
</dbReference>
<accession>S7S2L5</accession>
<dbReference type="Proteomes" id="UP000030669">
    <property type="component" value="Unassembled WGS sequence"/>
</dbReference>
<dbReference type="EMBL" id="KB469296">
    <property type="protein sequence ID" value="EPQ59994.1"/>
    <property type="molecule type" value="Genomic_DNA"/>
</dbReference>
<keyword evidence="6" id="KW-0408">Iron</keyword>
<dbReference type="CDD" id="cd06257">
    <property type="entry name" value="DnaJ"/>
    <property type="match status" value="1"/>
</dbReference>
<dbReference type="GO" id="GO:0008198">
    <property type="term" value="F:ferrous iron binding"/>
    <property type="evidence" value="ECO:0007669"/>
    <property type="project" value="TreeGrafter"/>
</dbReference>
<dbReference type="SUPFAM" id="SSF144217">
    <property type="entry name" value="CSL zinc finger"/>
    <property type="match status" value="1"/>
</dbReference>
<dbReference type="HOGENOM" id="CLU_017633_7_1_1"/>
<feature type="domain" description="DPH-type MB" evidence="9">
    <location>
        <begin position="98"/>
        <end position="156"/>
    </location>
</feature>
<keyword evidence="4" id="KW-0479">Metal-binding</keyword>
<evidence type="ECO:0000256" key="2">
    <source>
        <dbReference type="ARBA" id="ARBA00006169"/>
    </source>
</evidence>
<dbReference type="Pfam" id="PF00226">
    <property type="entry name" value="DnaJ"/>
    <property type="match status" value="1"/>
</dbReference>
<comment type="function">
    <text evidence="1">Required for the first step of diphthamide biosynthesis, the transfer of 3-amino-3-carboxypropyl from S-adenosyl-L-methionine to a histidine residue. Diphthamide is a post-translational modification of histidine which occurs in elongation factor 2.</text>
</comment>
<dbReference type="PANTHER" id="PTHR45255">
    <property type="entry name" value="DNAJ HOMOLOG SUBFAMILY C MEMBER 24"/>
    <property type="match status" value="1"/>
</dbReference>
<dbReference type="Pfam" id="PF05207">
    <property type="entry name" value="Zn_ribbon_CSL"/>
    <property type="match status" value="1"/>
</dbReference>
<dbReference type="GO" id="GO:0017183">
    <property type="term" value="P:protein histidyl modification to diphthamide"/>
    <property type="evidence" value="ECO:0007669"/>
    <property type="project" value="UniProtKB-UniPathway"/>
</dbReference>
<evidence type="ECO:0000256" key="1">
    <source>
        <dbReference type="ARBA" id="ARBA00003474"/>
    </source>
</evidence>
<dbReference type="STRING" id="670483.S7S2L5"/>
<dbReference type="PROSITE" id="PS50076">
    <property type="entry name" value="DNAJ_2"/>
    <property type="match status" value="1"/>
</dbReference>
<sequence>MPQWTNRSKPSEPDFGQQPDYYRVLGLSPPFSPADLKAAYHRALLRFHPDKRQEKEQRDVDVSSTVAEIKDAYMTLSSPALRAAYDAQLERRQAGPRPAQVVSLEEFSESEEDNIGRWTYDCRCGGVYVITEREMEEDRHLVGCGSCSEVIWVGYEIAEGEDVGSEGKQ</sequence>
<dbReference type="OMA" id="LEDMTWE"/>
<protein>
    <recommendedName>
        <fullName evidence="3">Diphthamide biosynthesis protein 4</fullName>
    </recommendedName>
</protein>
<dbReference type="Gene3D" id="3.10.660.10">
    <property type="entry name" value="DPH Zinc finger"/>
    <property type="match status" value="1"/>
</dbReference>
<keyword evidence="5" id="KW-0862">Zinc</keyword>
<evidence type="ECO:0000256" key="4">
    <source>
        <dbReference type="ARBA" id="ARBA00022723"/>
    </source>
</evidence>
<reference evidence="10 11" key="1">
    <citation type="journal article" date="2012" name="Science">
        <title>The Paleozoic origin of enzymatic lignin decomposition reconstructed from 31 fungal genomes.</title>
        <authorList>
            <person name="Floudas D."/>
            <person name="Binder M."/>
            <person name="Riley R."/>
            <person name="Barry K."/>
            <person name="Blanchette R.A."/>
            <person name="Henrissat B."/>
            <person name="Martinez A.T."/>
            <person name="Otillar R."/>
            <person name="Spatafora J.W."/>
            <person name="Yadav J.S."/>
            <person name="Aerts A."/>
            <person name="Benoit I."/>
            <person name="Boyd A."/>
            <person name="Carlson A."/>
            <person name="Copeland A."/>
            <person name="Coutinho P.M."/>
            <person name="de Vries R.P."/>
            <person name="Ferreira P."/>
            <person name="Findley K."/>
            <person name="Foster B."/>
            <person name="Gaskell J."/>
            <person name="Glotzer D."/>
            <person name="Gorecki P."/>
            <person name="Heitman J."/>
            <person name="Hesse C."/>
            <person name="Hori C."/>
            <person name="Igarashi K."/>
            <person name="Jurgens J.A."/>
            <person name="Kallen N."/>
            <person name="Kersten P."/>
            <person name="Kohler A."/>
            <person name="Kuees U."/>
            <person name="Kumar T.K.A."/>
            <person name="Kuo A."/>
            <person name="LaButti K."/>
            <person name="Larrondo L.F."/>
            <person name="Lindquist E."/>
            <person name="Ling A."/>
            <person name="Lombard V."/>
            <person name="Lucas S."/>
            <person name="Lundell T."/>
            <person name="Martin R."/>
            <person name="McLaughlin D.J."/>
            <person name="Morgenstern I."/>
            <person name="Morin E."/>
            <person name="Murat C."/>
            <person name="Nagy L.G."/>
            <person name="Nolan M."/>
            <person name="Ohm R.A."/>
            <person name="Patyshakuliyeva A."/>
            <person name="Rokas A."/>
            <person name="Ruiz-Duenas F.J."/>
            <person name="Sabat G."/>
            <person name="Salamov A."/>
            <person name="Samejima M."/>
            <person name="Schmutz J."/>
            <person name="Slot J.C."/>
            <person name="St John F."/>
            <person name="Stenlid J."/>
            <person name="Sun H."/>
            <person name="Sun S."/>
            <person name="Syed K."/>
            <person name="Tsang A."/>
            <person name="Wiebenga A."/>
            <person name="Young D."/>
            <person name="Pisabarro A."/>
            <person name="Eastwood D.C."/>
            <person name="Martin F."/>
            <person name="Cullen D."/>
            <person name="Grigoriev I.V."/>
            <person name="Hibbett D.S."/>
        </authorList>
    </citation>
    <scope>NUCLEOTIDE SEQUENCE [LARGE SCALE GENOMIC DNA]</scope>
    <source>
        <strain evidence="10 11">ATCC 11539</strain>
    </source>
</reference>
<name>S7S2L5_GLOTA</name>
<feature type="domain" description="J" evidence="8">
    <location>
        <begin position="20"/>
        <end position="89"/>
    </location>
</feature>
<dbReference type="UniPathway" id="UPA00559"/>
<evidence type="ECO:0000259" key="8">
    <source>
        <dbReference type="PROSITE" id="PS50076"/>
    </source>
</evidence>
<dbReference type="SUPFAM" id="SSF46565">
    <property type="entry name" value="Chaperone J-domain"/>
    <property type="match status" value="1"/>
</dbReference>